<protein>
    <submittedName>
        <fullName evidence="3">YMGG-like Gly-zipper</fullName>
    </submittedName>
</protein>
<proteinExistence type="predicted"/>
<evidence type="ECO:0000313" key="3">
    <source>
        <dbReference type="EMBL" id="SHJ15533.1"/>
    </source>
</evidence>
<sequence>MKTLKGYVALFSTVLLLSATLAPETAQAQTTQPAKKGWSGKAKGAAIGTGVGAVGGAVIGGTKGAVIGGVTGAAAGAVIGRKKDKKKTPVRYEQYSKQ</sequence>
<dbReference type="InterPro" id="IPR027367">
    <property type="entry name" value="Gly-zipper_YMGG"/>
</dbReference>
<keyword evidence="4" id="KW-1185">Reference proteome</keyword>
<feature type="domain" description="YMGG-like Gly-zipper" evidence="2">
    <location>
        <begin position="40"/>
        <end position="81"/>
    </location>
</feature>
<gene>
    <name evidence="3" type="ORF">SAMN02745146_2465</name>
</gene>
<name>A0A1M6H052_9BACT</name>
<reference evidence="3 4" key="1">
    <citation type="submission" date="2016-11" db="EMBL/GenBank/DDBJ databases">
        <authorList>
            <person name="Jaros S."/>
            <person name="Januszkiewicz K."/>
            <person name="Wedrychowicz H."/>
        </authorList>
    </citation>
    <scope>NUCLEOTIDE SEQUENCE [LARGE SCALE GENOMIC DNA]</scope>
    <source>
        <strain evidence="3 4">DSM 21074</strain>
    </source>
</reference>
<evidence type="ECO:0000256" key="1">
    <source>
        <dbReference type="SAM" id="SignalP"/>
    </source>
</evidence>
<dbReference type="AlphaFoldDB" id="A0A1M6H052"/>
<dbReference type="EMBL" id="FQYN01000004">
    <property type="protein sequence ID" value="SHJ15533.1"/>
    <property type="molecule type" value="Genomic_DNA"/>
</dbReference>
<feature type="chain" id="PRO_5012951812" evidence="1">
    <location>
        <begin position="29"/>
        <end position="98"/>
    </location>
</feature>
<evidence type="ECO:0000259" key="2">
    <source>
        <dbReference type="Pfam" id="PF13441"/>
    </source>
</evidence>
<feature type="signal peptide" evidence="1">
    <location>
        <begin position="1"/>
        <end position="28"/>
    </location>
</feature>
<dbReference type="STRING" id="1121955.SAMN02745146_2465"/>
<dbReference type="Pfam" id="PF13441">
    <property type="entry name" value="Gly-zipper_YMGG"/>
    <property type="match status" value="1"/>
</dbReference>
<dbReference type="Proteomes" id="UP000184418">
    <property type="component" value="Unassembled WGS sequence"/>
</dbReference>
<accession>A0A1M6H052</accession>
<keyword evidence="1" id="KW-0732">Signal</keyword>
<evidence type="ECO:0000313" key="4">
    <source>
        <dbReference type="Proteomes" id="UP000184418"/>
    </source>
</evidence>
<dbReference type="RefSeq" id="WP_073109566.1">
    <property type="nucleotide sequence ID" value="NZ_FQYN01000004.1"/>
</dbReference>
<organism evidence="3 4">
    <name type="scientific">Hymenobacter daecheongensis DSM 21074</name>
    <dbReference type="NCBI Taxonomy" id="1121955"/>
    <lineage>
        <taxon>Bacteria</taxon>
        <taxon>Pseudomonadati</taxon>
        <taxon>Bacteroidota</taxon>
        <taxon>Cytophagia</taxon>
        <taxon>Cytophagales</taxon>
        <taxon>Hymenobacteraceae</taxon>
        <taxon>Hymenobacter</taxon>
    </lineage>
</organism>